<sequence length="90" mass="9874">MKPIFTEKSLREAKLGNYTFQVSPTMDKKQIAAKIAQLFGVKVVGVRTTRTGSEKGKNARGKKFSIGAVKKAIVTLKSGDKIDIFEEGKK</sequence>
<evidence type="ECO:0000256" key="2">
    <source>
        <dbReference type="ARBA" id="ARBA00022730"/>
    </source>
</evidence>
<dbReference type="EMBL" id="MGIK01000028">
    <property type="protein sequence ID" value="OGM87582.1"/>
    <property type="molecule type" value="Genomic_DNA"/>
</dbReference>
<dbReference type="SUPFAM" id="SSF54189">
    <property type="entry name" value="Ribosomal proteins S24e, L23 and L15e"/>
    <property type="match status" value="1"/>
</dbReference>
<evidence type="ECO:0000256" key="6">
    <source>
        <dbReference type="ARBA" id="ARBA00035481"/>
    </source>
</evidence>
<dbReference type="GO" id="GO:1990904">
    <property type="term" value="C:ribonucleoprotein complex"/>
    <property type="evidence" value="ECO:0007669"/>
    <property type="project" value="UniProtKB-KW"/>
</dbReference>
<evidence type="ECO:0000256" key="1">
    <source>
        <dbReference type="ARBA" id="ARBA00006700"/>
    </source>
</evidence>
<evidence type="ECO:0000256" key="4">
    <source>
        <dbReference type="ARBA" id="ARBA00022980"/>
    </source>
</evidence>
<protein>
    <recommendedName>
        <fullName evidence="6 8">50S ribosomal protein L23</fullName>
    </recommendedName>
</protein>
<evidence type="ECO:0000256" key="3">
    <source>
        <dbReference type="ARBA" id="ARBA00022884"/>
    </source>
</evidence>
<dbReference type="Proteomes" id="UP000176775">
    <property type="component" value="Unassembled WGS sequence"/>
</dbReference>
<evidence type="ECO:0000313" key="10">
    <source>
        <dbReference type="Proteomes" id="UP000176775"/>
    </source>
</evidence>
<dbReference type="InterPro" id="IPR013025">
    <property type="entry name" value="Ribosomal_uL23-like"/>
</dbReference>
<evidence type="ECO:0000256" key="5">
    <source>
        <dbReference type="ARBA" id="ARBA00023274"/>
    </source>
</evidence>
<dbReference type="GO" id="GO:0006412">
    <property type="term" value="P:translation"/>
    <property type="evidence" value="ECO:0007669"/>
    <property type="project" value="InterPro"/>
</dbReference>
<comment type="similarity">
    <text evidence="1 7">Belongs to the universal ribosomal protein uL23 family.</text>
</comment>
<evidence type="ECO:0000313" key="9">
    <source>
        <dbReference type="EMBL" id="OGM87582.1"/>
    </source>
</evidence>
<dbReference type="PROSITE" id="PS00050">
    <property type="entry name" value="RIBOSOMAL_L23"/>
    <property type="match status" value="1"/>
</dbReference>
<comment type="caution">
    <text evidence="9">The sequence shown here is derived from an EMBL/GenBank/DDBJ whole genome shotgun (WGS) entry which is preliminary data.</text>
</comment>
<dbReference type="Gene3D" id="3.30.70.330">
    <property type="match status" value="1"/>
</dbReference>
<gene>
    <name evidence="9" type="ORF">A2594_00210</name>
</gene>
<proteinExistence type="inferred from homology"/>
<accession>A0A1F8DGM6</accession>
<reference evidence="9 10" key="1">
    <citation type="journal article" date="2016" name="Nat. Commun.">
        <title>Thousands of microbial genomes shed light on interconnected biogeochemical processes in an aquifer system.</title>
        <authorList>
            <person name="Anantharaman K."/>
            <person name="Brown C.T."/>
            <person name="Hug L.A."/>
            <person name="Sharon I."/>
            <person name="Castelle C.J."/>
            <person name="Probst A.J."/>
            <person name="Thomas B.C."/>
            <person name="Singh A."/>
            <person name="Wilkins M.J."/>
            <person name="Karaoz U."/>
            <person name="Brodie E.L."/>
            <person name="Williams K.H."/>
            <person name="Hubbard S.S."/>
            <person name="Banfield J.F."/>
        </authorList>
    </citation>
    <scope>NUCLEOTIDE SEQUENCE [LARGE SCALE GENOMIC DNA]</scope>
</reference>
<keyword evidence="2 8" id="KW-0699">rRNA-binding</keyword>
<dbReference type="GO" id="GO:0005840">
    <property type="term" value="C:ribosome"/>
    <property type="evidence" value="ECO:0007669"/>
    <property type="project" value="UniProtKB-KW"/>
</dbReference>
<dbReference type="InterPro" id="IPR012678">
    <property type="entry name" value="Ribosomal_uL23/eL15/eS24_sf"/>
</dbReference>
<dbReference type="AlphaFoldDB" id="A0A1F8DGM6"/>
<name>A0A1F8DGM6_9BACT</name>
<dbReference type="GO" id="GO:0019843">
    <property type="term" value="F:rRNA binding"/>
    <property type="evidence" value="ECO:0007669"/>
    <property type="project" value="UniProtKB-KW"/>
</dbReference>
<dbReference type="GO" id="GO:0003735">
    <property type="term" value="F:structural constituent of ribosome"/>
    <property type="evidence" value="ECO:0007669"/>
    <property type="project" value="InterPro"/>
</dbReference>
<evidence type="ECO:0000256" key="7">
    <source>
        <dbReference type="RuleBase" id="RU003934"/>
    </source>
</evidence>
<dbReference type="Pfam" id="PF00276">
    <property type="entry name" value="Ribosomal_L23"/>
    <property type="match status" value="1"/>
</dbReference>
<dbReference type="InterPro" id="IPR001014">
    <property type="entry name" value="Ribosomal_uL23_CS"/>
</dbReference>
<organism evidence="9 10">
    <name type="scientific">Candidatus Woesebacteria bacterium RIFOXYD1_FULL_41_28</name>
    <dbReference type="NCBI Taxonomy" id="1802550"/>
    <lineage>
        <taxon>Bacteria</taxon>
        <taxon>Candidatus Woeseibacteriota</taxon>
    </lineage>
</organism>
<dbReference type="InterPro" id="IPR012677">
    <property type="entry name" value="Nucleotide-bd_a/b_plait_sf"/>
</dbReference>
<keyword evidence="4 7" id="KW-0689">Ribosomal protein</keyword>
<keyword evidence="5 7" id="KW-0687">Ribonucleoprotein</keyword>
<evidence type="ECO:0000256" key="8">
    <source>
        <dbReference type="RuleBase" id="RU003935"/>
    </source>
</evidence>
<keyword evidence="3 8" id="KW-0694">RNA-binding</keyword>